<proteinExistence type="predicted"/>
<dbReference type="EMBL" id="QSKV01000003">
    <property type="protein sequence ID" value="RHE93589.1"/>
    <property type="molecule type" value="Genomic_DNA"/>
</dbReference>
<dbReference type="FunFam" id="1.10.287.130:FF:000034">
    <property type="entry name" value="Two-component system sensor histidine kinase/response regulator"/>
    <property type="match status" value="1"/>
</dbReference>
<evidence type="ECO:0000313" key="22">
    <source>
        <dbReference type="Proteomes" id="UP000285650"/>
    </source>
</evidence>
<keyword evidence="16" id="KW-0812">Transmembrane</keyword>
<dbReference type="InterPro" id="IPR018062">
    <property type="entry name" value="HTH_AraC-typ_CS"/>
</dbReference>
<keyword evidence="11" id="KW-0805">Transcription regulation</keyword>
<feature type="domain" description="HTH araC/xylS-type" evidence="18">
    <location>
        <begin position="1245"/>
        <end position="1344"/>
    </location>
</feature>
<evidence type="ECO:0000256" key="15">
    <source>
        <dbReference type="PROSITE-ProRule" id="PRU00169"/>
    </source>
</evidence>
<evidence type="ECO:0000256" key="9">
    <source>
        <dbReference type="ARBA" id="ARBA00022840"/>
    </source>
</evidence>
<dbReference type="Pfam" id="PF07494">
    <property type="entry name" value="Reg_prop"/>
    <property type="match status" value="6"/>
</dbReference>
<evidence type="ECO:0000256" key="13">
    <source>
        <dbReference type="ARBA" id="ARBA00023136"/>
    </source>
</evidence>
<dbReference type="InterPro" id="IPR011006">
    <property type="entry name" value="CheY-like_superfamily"/>
</dbReference>
<dbReference type="InterPro" id="IPR003661">
    <property type="entry name" value="HisK_dim/P_dom"/>
</dbReference>
<dbReference type="Gene3D" id="3.30.565.10">
    <property type="entry name" value="Histidine kinase-like ATPase, C-terminal domain"/>
    <property type="match status" value="1"/>
</dbReference>
<evidence type="ECO:0000256" key="4">
    <source>
        <dbReference type="ARBA" id="ARBA00022475"/>
    </source>
</evidence>
<keyword evidence="7" id="KW-0547">Nucleotide-binding</keyword>
<comment type="subcellular location">
    <subcellularLocation>
        <location evidence="2">Cell membrane</location>
    </subcellularLocation>
</comment>
<dbReference type="InterPro" id="IPR013783">
    <property type="entry name" value="Ig-like_fold"/>
</dbReference>
<evidence type="ECO:0000256" key="12">
    <source>
        <dbReference type="ARBA" id="ARBA00023125"/>
    </source>
</evidence>
<dbReference type="PROSITE" id="PS01124">
    <property type="entry name" value="HTH_ARAC_FAMILY_2"/>
    <property type="match status" value="1"/>
</dbReference>
<keyword evidence="9" id="KW-0067">ATP-binding</keyword>
<evidence type="ECO:0000256" key="7">
    <source>
        <dbReference type="ARBA" id="ARBA00022741"/>
    </source>
</evidence>
<feature type="domain" description="Histidine kinase" evidence="19">
    <location>
        <begin position="840"/>
        <end position="1058"/>
    </location>
</feature>
<feature type="modified residue" description="4-aspartylphosphate" evidence="15">
    <location>
        <position position="1141"/>
    </location>
</feature>
<dbReference type="InterPro" id="IPR005467">
    <property type="entry name" value="His_kinase_dom"/>
</dbReference>
<evidence type="ECO:0000256" key="6">
    <source>
        <dbReference type="ARBA" id="ARBA00022679"/>
    </source>
</evidence>
<dbReference type="Gene3D" id="1.10.10.60">
    <property type="entry name" value="Homeodomain-like"/>
    <property type="match status" value="1"/>
</dbReference>
<dbReference type="Pfam" id="PF02518">
    <property type="entry name" value="HATPase_c"/>
    <property type="match status" value="1"/>
</dbReference>
<evidence type="ECO:0000313" key="21">
    <source>
        <dbReference type="EMBL" id="RHE93589.1"/>
    </source>
</evidence>
<keyword evidence="6" id="KW-0808">Transferase</keyword>
<evidence type="ECO:0000256" key="11">
    <source>
        <dbReference type="ARBA" id="ARBA00023015"/>
    </source>
</evidence>
<dbReference type="Pfam" id="PF12833">
    <property type="entry name" value="HTH_18"/>
    <property type="match status" value="1"/>
</dbReference>
<dbReference type="PROSITE" id="PS50110">
    <property type="entry name" value="RESPONSE_REGULATORY"/>
    <property type="match status" value="1"/>
</dbReference>
<dbReference type="Gene3D" id="2.60.40.10">
    <property type="entry name" value="Immunoglobulins"/>
    <property type="match status" value="1"/>
</dbReference>
<dbReference type="SUPFAM" id="SSF101898">
    <property type="entry name" value="NHL repeat"/>
    <property type="match status" value="1"/>
</dbReference>
<feature type="chain" id="PRO_5019348914" description="histidine kinase" evidence="17">
    <location>
        <begin position="24"/>
        <end position="1350"/>
    </location>
</feature>
<keyword evidence="4" id="KW-1003">Cell membrane</keyword>
<dbReference type="GO" id="GO:0043565">
    <property type="term" value="F:sequence-specific DNA binding"/>
    <property type="evidence" value="ECO:0007669"/>
    <property type="project" value="InterPro"/>
</dbReference>
<dbReference type="PRINTS" id="PR00344">
    <property type="entry name" value="BCTRLSENSOR"/>
</dbReference>
<dbReference type="SMART" id="SM00448">
    <property type="entry name" value="REC"/>
    <property type="match status" value="1"/>
</dbReference>
<evidence type="ECO:0000259" key="18">
    <source>
        <dbReference type="PROSITE" id="PS01124"/>
    </source>
</evidence>
<dbReference type="SUPFAM" id="SSF52172">
    <property type="entry name" value="CheY-like"/>
    <property type="match status" value="1"/>
</dbReference>
<dbReference type="InterPro" id="IPR001789">
    <property type="entry name" value="Sig_transdc_resp-reg_receiver"/>
</dbReference>
<sequence>MRTYTYLLSLFACLMLLASKSMAQPYTLRHLGIEDGLSNNYITDIVQDSQGCIWIATEAGLNRFNGKDFTVYNTHNSDIAGDALTRLLYDPKENKLWIGTRTGISLLDCRTQEFEQSTPFDSIDMNNNIVSISPAADGGIWVANHYGKIVHYNKTSGKVTTLSRENIQGLPHSHWSVFDNGKGQLYVGHSGEGMSIIDLKSGTIKRYQNDPHNPKSLPGSSVYSIYIDHLENIWMGTNQGLALYNPVTEDFQIFRYEAGNPESLISDHVYEIKEMQDNRLWIATDIGGISILDLRNITFMNPKDLKFQNITNTYDKHGLSSGNIRSLFQDSFGNIWIGNYSSGVDFISHMQPIFHTLPYMIEKKQIIKYKSVWGVHVDEKQQVWLGSENEIAMFKDGNLQKKFDLTVHLSRTYAQVFTIHSSKENLFLGLYDDGLLKFDTRTNRITRIDLGQDYVDVNALYEDKNGKIWIGMEYGLASYEKGILRREKEINDQISNLSVYSVLHDRQGKLWVGSYGSGIFVFDKDNKCVAQLISENGFCSNSINQLYIDTKGGIWAATRNGIGYIKDTNHPENFIGYKYGDGLEDTYVHALQEDKDGNIWFSTDKGISCWNREQNKFDNYDYRDGIPLGGFTDGSAYAAQDGTLYFGSLNGVCYFNPQDISKENQVASVQIVECKGISSRMEGSSDETLILSDNGTIELPYDRNSFSITFMIPDYSQSQVVEYAYMIEELGNTWTNTQGENQVTFRNLSPGKYTFKVKARLRNHDWDDNRIATMKVHIHPPFWLAWYAKALYILLIVTGIYVWFRFYKRKLMLENSLELERKKSLNEQELNNERLRFYTNITHELRTPLTLILGPLEDLINDSNLSAYYSNKVKVIHSSAIRLLNLINQILEFRKTETQNRKLTVAKGDLGNLVTEIGLRYKELNRNEKVKFHIQVQPKEAKLYFDADIISTILNNLLSNAIKYTPEGEINLIMHRIDDKDNRYMEIVVNDTGYGIDADALPHIFDRYYQVKGKHQASGTGIGLALVKSLADLHEGTLYVESEIGKGTTFTFRILAENTYPDALHKEEKETVIQEEIEKPEEEEKEDTDIRPMILVVEDNDDIREYIASSFSSNYRIITAINGKEGLEQALNQIPDIIISDIMMPEMDGIELCKLVKEDIRTSHIPVILLTAKDSIQDKEEGYESGADSYLTKPFSAKLLNSRVHNLLESRKKLALIVANRTKELKPEQQEETIKLNKLDEEFLTKFTTIVEENIDMEKMDMSFMMEKMNMSHSTLYRKIKSLTGMSGNELIRKIRLKNSLRLLMEEGHNISEAAYASGFNDLGYFRSCFREEYGMAPSEYIKQTIRTKE</sequence>
<reference evidence="21 22" key="1">
    <citation type="submission" date="2018-08" db="EMBL/GenBank/DDBJ databases">
        <title>A genome reference for cultivated species of the human gut microbiota.</title>
        <authorList>
            <person name="Zou Y."/>
            <person name="Xue W."/>
            <person name="Luo G."/>
        </authorList>
    </citation>
    <scope>NUCLEOTIDE SEQUENCE [LARGE SCALE GENOMIC DNA]</scope>
    <source>
        <strain evidence="21 22">AM27-17</strain>
    </source>
</reference>
<dbReference type="Gene3D" id="3.40.50.2300">
    <property type="match status" value="1"/>
</dbReference>
<dbReference type="Gene3D" id="2.130.10.10">
    <property type="entry name" value="YVTN repeat-like/Quinoprotein amine dehydrogenase"/>
    <property type="match status" value="2"/>
</dbReference>
<dbReference type="Pfam" id="PF00072">
    <property type="entry name" value="Response_reg"/>
    <property type="match status" value="1"/>
</dbReference>
<organism evidence="21 22">
    <name type="scientific">Bacteroides intestinalis</name>
    <dbReference type="NCBI Taxonomy" id="329854"/>
    <lineage>
        <taxon>Bacteria</taxon>
        <taxon>Pseudomonadati</taxon>
        <taxon>Bacteroidota</taxon>
        <taxon>Bacteroidia</taxon>
        <taxon>Bacteroidales</taxon>
        <taxon>Bacteroidaceae</taxon>
        <taxon>Bacteroides</taxon>
    </lineage>
</organism>
<dbReference type="InterPro" id="IPR009057">
    <property type="entry name" value="Homeodomain-like_sf"/>
</dbReference>
<evidence type="ECO:0000256" key="8">
    <source>
        <dbReference type="ARBA" id="ARBA00022777"/>
    </source>
</evidence>
<dbReference type="PROSITE" id="PS50109">
    <property type="entry name" value="HIS_KIN"/>
    <property type="match status" value="1"/>
</dbReference>
<dbReference type="InterPro" id="IPR003594">
    <property type="entry name" value="HATPase_dom"/>
</dbReference>
<evidence type="ECO:0000259" key="19">
    <source>
        <dbReference type="PROSITE" id="PS50109"/>
    </source>
</evidence>
<keyword evidence="16" id="KW-1133">Transmembrane helix</keyword>
<dbReference type="Gene3D" id="1.10.287.130">
    <property type="match status" value="1"/>
</dbReference>
<accession>A0A414LG17</accession>
<dbReference type="GO" id="GO:0005886">
    <property type="term" value="C:plasma membrane"/>
    <property type="evidence" value="ECO:0007669"/>
    <property type="project" value="UniProtKB-SubCell"/>
</dbReference>
<dbReference type="SMART" id="SM00342">
    <property type="entry name" value="HTH_ARAC"/>
    <property type="match status" value="1"/>
</dbReference>
<dbReference type="InterPro" id="IPR036890">
    <property type="entry name" value="HATPase_C_sf"/>
</dbReference>
<dbReference type="InterPro" id="IPR018060">
    <property type="entry name" value="HTH_AraC"/>
</dbReference>
<dbReference type="Pfam" id="PF00512">
    <property type="entry name" value="HisKA"/>
    <property type="match status" value="1"/>
</dbReference>
<dbReference type="InterPro" id="IPR015943">
    <property type="entry name" value="WD40/YVTN_repeat-like_dom_sf"/>
</dbReference>
<evidence type="ECO:0000256" key="2">
    <source>
        <dbReference type="ARBA" id="ARBA00004236"/>
    </source>
</evidence>
<keyword evidence="8" id="KW-0418">Kinase</keyword>
<dbReference type="InterPro" id="IPR011123">
    <property type="entry name" value="Y_Y_Y"/>
</dbReference>
<dbReference type="PROSITE" id="PS00041">
    <property type="entry name" value="HTH_ARAC_FAMILY_1"/>
    <property type="match status" value="1"/>
</dbReference>
<dbReference type="InterPro" id="IPR011110">
    <property type="entry name" value="Reg_prop"/>
</dbReference>
<evidence type="ECO:0000259" key="20">
    <source>
        <dbReference type="PROSITE" id="PS50110"/>
    </source>
</evidence>
<dbReference type="InterPro" id="IPR004358">
    <property type="entry name" value="Sig_transdc_His_kin-like_C"/>
</dbReference>
<gene>
    <name evidence="21" type="ORF">DW712_05825</name>
</gene>
<comment type="catalytic activity">
    <reaction evidence="1">
        <text>ATP + protein L-histidine = ADP + protein N-phospho-L-histidine.</text>
        <dbReference type="EC" id="2.7.13.3"/>
    </reaction>
</comment>
<dbReference type="FunFam" id="3.40.50.2300:FF:000138">
    <property type="entry name" value="Two-component system sensor histidine kinase/response regulator"/>
    <property type="match status" value="1"/>
</dbReference>
<dbReference type="GO" id="GO:0005524">
    <property type="term" value="F:ATP binding"/>
    <property type="evidence" value="ECO:0007669"/>
    <property type="project" value="UniProtKB-KW"/>
</dbReference>
<keyword evidence="5 15" id="KW-0597">Phosphoprotein</keyword>
<dbReference type="GO" id="GO:0000155">
    <property type="term" value="F:phosphorelay sensor kinase activity"/>
    <property type="evidence" value="ECO:0007669"/>
    <property type="project" value="InterPro"/>
</dbReference>
<dbReference type="SMART" id="SM00387">
    <property type="entry name" value="HATPase_c"/>
    <property type="match status" value="1"/>
</dbReference>
<dbReference type="SUPFAM" id="SSF55874">
    <property type="entry name" value="ATPase domain of HSP90 chaperone/DNA topoisomerase II/histidine kinase"/>
    <property type="match status" value="1"/>
</dbReference>
<protein>
    <recommendedName>
        <fullName evidence="3">histidine kinase</fullName>
        <ecNumber evidence="3">2.7.13.3</ecNumber>
    </recommendedName>
</protein>
<keyword evidence="14" id="KW-0804">Transcription</keyword>
<name>A0A414LG17_9BACE</name>
<dbReference type="Proteomes" id="UP000285650">
    <property type="component" value="Unassembled WGS sequence"/>
</dbReference>
<evidence type="ECO:0000256" key="3">
    <source>
        <dbReference type="ARBA" id="ARBA00012438"/>
    </source>
</evidence>
<dbReference type="Pfam" id="PF07495">
    <property type="entry name" value="Y_Y_Y"/>
    <property type="match status" value="1"/>
</dbReference>
<dbReference type="EC" id="2.7.13.3" evidence="3"/>
<evidence type="ECO:0000256" key="10">
    <source>
        <dbReference type="ARBA" id="ARBA00023012"/>
    </source>
</evidence>
<dbReference type="CDD" id="cd00082">
    <property type="entry name" value="HisKA"/>
    <property type="match status" value="1"/>
</dbReference>
<feature type="domain" description="Response regulatory" evidence="20">
    <location>
        <begin position="1093"/>
        <end position="1208"/>
    </location>
</feature>
<evidence type="ECO:0000256" key="5">
    <source>
        <dbReference type="ARBA" id="ARBA00022553"/>
    </source>
</evidence>
<evidence type="ECO:0000256" key="1">
    <source>
        <dbReference type="ARBA" id="ARBA00000085"/>
    </source>
</evidence>
<dbReference type="RefSeq" id="WP_118221230.1">
    <property type="nucleotide sequence ID" value="NZ_JADNIJ010000005.1"/>
</dbReference>
<dbReference type="SMART" id="SM00388">
    <property type="entry name" value="HisKA"/>
    <property type="match status" value="1"/>
</dbReference>
<keyword evidence="10" id="KW-0902">Two-component regulatory system</keyword>
<keyword evidence="17" id="KW-0732">Signal</keyword>
<evidence type="ECO:0000256" key="14">
    <source>
        <dbReference type="ARBA" id="ARBA00023163"/>
    </source>
</evidence>
<dbReference type="SUPFAM" id="SSF63829">
    <property type="entry name" value="Calcium-dependent phosphotriesterase"/>
    <property type="match status" value="2"/>
</dbReference>
<keyword evidence="13 16" id="KW-0472">Membrane</keyword>
<dbReference type="PANTHER" id="PTHR43547">
    <property type="entry name" value="TWO-COMPONENT HISTIDINE KINASE"/>
    <property type="match status" value="1"/>
</dbReference>
<dbReference type="SUPFAM" id="SSF47384">
    <property type="entry name" value="Homodimeric domain of signal transducing histidine kinase"/>
    <property type="match status" value="1"/>
</dbReference>
<feature type="signal peptide" evidence="17">
    <location>
        <begin position="1"/>
        <end position="23"/>
    </location>
</feature>
<keyword evidence="12" id="KW-0238">DNA-binding</keyword>
<comment type="caution">
    <text evidence="21">The sequence shown here is derived from an EMBL/GenBank/DDBJ whole genome shotgun (WGS) entry which is preliminary data.</text>
</comment>
<dbReference type="CDD" id="cd17574">
    <property type="entry name" value="REC_OmpR"/>
    <property type="match status" value="1"/>
</dbReference>
<evidence type="ECO:0000256" key="17">
    <source>
        <dbReference type="SAM" id="SignalP"/>
    </source>
</evidence>
<evidence type="ECO:0000256" key="16">
    <source>
        <dbReference type="SAM" id="Phobius"/>
    </source>
</evidence>
<feature type="transmembrane region" description="Helical" evidence="16">
    <location>
        <begin position="783"/>
        <end position="804"/>
    </location>
</feature>
<dbReference type="FunFam" id="3.30.565.10:FF:000023">
    <property type="entry name" value="PAS domain-containing sensor histidine kinase"/>
    <property type="match status" value="1"/>
</dbReference>
<dbReference type="GO" id="GO:0003700">
    <property type="term" value="F:DNA-binding transcription factor activity"/>
    <property type="evidence" value="ECO:0007669"/>
    <property type="project" value="InterPro"/>
</dbReference>
<dbReference type="InterPro" id="IPR036097">
    <property type="entry name" value="HisK_dim/P_sf"/>
</dbReference>
<dbReference type="PANTHER" id="PTHR43547:SF2">
    <property type="entry name" value="HYBRID SIGNAL TRANSDUCTION HISTIDINE KINASE C"/>
    <property type="match status" value="1"/>
</dbReference>
<dbReference type="SUPFAM" id="SSF46689">
    <property type="entry name" value="Homeodomain-like"/>
    <property type="match status" value="1"/>
</dbReference>